<evidence type="ECO:0000256" key="9">
    <source>
        <dbReference type="PIRNR" id="PIRNR017267"/>
    </source>
</evidence>
<evidence type="ECO:0000256" key="5">
    <source>
        <dbReference type="ARBA" id="ARBA00022862"/>
    </source>
</evidence>
<evidence type="ECO:0000256" key="6">
    <source>
        <dbReference type="ARBA" id="ARBA00023002"/>
    </source>
</evidence>
<dbReference type="Proteomes" id="UP000769157">
    <property type="component" value="Unassembled WGS sequence"/>
</dbReference>
<dbReference type="CDD" id="cd16395">
    <property type="entry name" value="Srx"/>
    <property type="match status" value="1"/>
</dbReference>
<dbReference type="GeneID" id="70233262"/>
<evidence type="ECO:0000256" key="4">
    <source>
        <dbReference type="ARBA" id="ARBA00022840"/>
    </source>
</evidence>
<evidence type="ECO:0000256" key="2">
    <source>
        <dbReference type="ARBA" id="ARBA00013055"/>
    </source>
</evidence>
<comment type="similarity">
    <text evidence="1 9">Belongs to the sulfiredoxin family.</text>
</comment>
<evidence type="ECO:0000259" key="12">
    <source>
        <dbReference type="Pfam" id="PF02195"/>
    </source>
</evidence>
<dbReference type="RefSeq" id="XP_046064203.1">
    <property type="nucleotide sequence ID" value="XM_046202039.1"/>
</dbReference>
<evidence type="ECO:0000256" key="10">
    <source>
        <dbReference type="PIRSR" id="PIRSR017267-1"/>
    </source>
</evidence>
<evidence type="ECO:0000256" key="3">
    <source>
        <dbReference type="ARBA" id="ARBA00022741"/>
    </source>
</evidence>
<keyword evidence="5 9" id="KW-0049">Antioxidant</keyword>
<dbReference type="PANTHER" id="PTHR21348:SF2">
    <property type="entry name" value="SULFIREDOXIN-1"/>
    <property type="match status" value="1"/>
</dbReference>
<keyword evidence="3 9" id="KW-0547">Nucleotide-binding</keyword>
<feature type="disulfide bond" description="Interchain" evidence="11">
    <location>
        <position position="81"/>
    </location>
</feature>
<comment type="caution">
    <text evidence="13">The sequence shown here is derived from an EMBL/GenBank/DDBJ whole genome shotgun (WGS) entry which is preliminary data.</text>
</comment>
<dbReference type="InterPro" id="IPR003115">
    <property type="entry name" value="ParB_N"/>
</dbReference>
<dbReference type="SUPFAM" id="SSF110849">
    <property type="entry name" value="ParB/Sulfiredoxin"/>
    <property type="match status" value="1"/>
</dbReference>
<evidence type="ECO:0000256" key="1">
    <source>
        <dbReference type="ARBA" id="ARBA00009609"/>
    </source>
</evidence>
<proteinExistence type="inferred from homology"/>
<dbReference type="PIRSF" id="PIRSF017267">
    <property type="entry name" value="Sulfiredoxin"/>
    <property type="match status" value="1"/>
</dbReference>
<dbReference type="GO" id="GO:0034599">
    <property type="term" value="P:cellular response to oxidative stress"/>
    <property type="evidence" value="ECO:0007669"/>
    <property type="project" value="TreeGrafter"/>
</dbReference>
<name>A0A9P8PEG9_9ASCO</name>
<gene>
    <name evidence="13" type="ORF">OGAPHI_001294</name>
</gene>
<feature type="binding site" evidence="10">
    <location>
        <begin position="80"/>
        <end position="83"/>
    </location>
    <ligand>
        <name>ATP</name>
        <dbReference type="ChEBI" id="CHEBI:30616"/>
    </ligand>
</feature>
<evidence type="ECO:0000256" key="11">
    <source>
        <dbReference type="PIRSR" id="PIRSR017267-2"/>
    </source>
</evidence>
<protein>
    <recommendedName>
        <fullName evidence="2 9">Sulfiredoxin</fullName>
        <ecNumber evidence="2 9">1.8.98.2</ecNumber>
    </recommendedName>
</protein>
<organism evidence="13 14">
    <name type="scientific">Ogataea philodendri</name>
    <dbReference type="NCBI Taxonomy" id="1378263"/>
    <lineage>
        <taxon>Eukaryota</taxon>
        <taxon>Fungi</taxon>
        <taxon>Dikarya</taxon>
        <taxon>Ascomycota</taxon>
        <taxon>Saccharomycotina</taxon>
        <taxon>Pichiomycetes</taxon>
        <taxon>Pichiales</taxon>
        <taxon>Pichiaceae</taxon>
        <taxon>Ogataea</taxon>
    </lineage>
</organism>
<dbReference type="EMBL" id="JAEUBE010000087">
    <property type="protein sequence ID" value="KAH3670778.1"/>
    <property type="molecule type" value="Genomic_DNA"/>
</dbReference>
<dbReference type="GO" id="GO:0005524">
    <property type="term" value="F:ATP binding"/>
    <property type="evidence" value="ECO:0007669"/>
    <property type="project" value="UniProtKB-KW"/>
</dbReference>
<dbReference type="InterPro" id="IPR036086">
    <property type="entry name" value="ParB/Sulfiredoxin_sf"/>
</dbReference>
<dbReference type="InterPro" id="IPR016692">
    <property type="entry name" value="Sulfiredoxin"/>
</dbReference>
<dbReference type="OrthoDB" id="10023328at2759"/>
<keyword evidence="7 11" id="KW-1015">Disulfide bond</keyword>
<reference evidence="13" key="2">
    <citation type="submission" date="2021-01" db="EMBL/GenBank/DDBJ databases">
        <authorList>
            <person name="Schikora-Tamarit M.A."/>
        </authorList>
    </citation>
    <scope>NUCLEOTIDE SEQUENCE</scope>
    <source>
        <strain evidence="13">CBS6075</strain>
    </source>
</reference>
<evidence type="ECO:0000256" key="8">
    <source>
        <dbReference type="ARBA" id="ARBA00047514"/>
    </source>
</evidence>
<dbReference type="Pfam" id="PF02195">
    <property type="entry name" value="ParB_N"/>
    <property type="match status" value="1"/>
</dbReference>
<sequence>MSLQTRSLQKVELIPLSQIIRPIPPVLDYSKIDTMVSTLGGNPMASATCKLEDITPGELPPIDVLVVSDKGNKKYFAFGGCHRFQAYEKSETPMVRCKVLPCTKKQLSVYLGSSVDKFFES</sequence>
<dbReference type="GO" id="GO:0032542">
    <property type="term" value="F:sulfiredoxin activity"/>
    <property type="evidence" value="ECO:0007669"/>
    <property type="project" value="UniProtKB-EC"/>
</dbReference>
<evidence type="ECO:0000313" key="13">
    <source>
        <dbReference type="EMBL" id="KAH3670778.1"/>
    </source>
</evidence>
<keyword evidence="14" id="KW-1185">Reference proteome</keyword>
<reference evidence="13" key="1">
    <citation type="journal article" date="2021" name="Open Biol.">
        <title>Shared evolutionary footprints suggest mitochondrial oxidative damage underlies multiple complex I losses in fungi.</title>
        <authorList>
            <person name="Schikora-Tamarit M.A."/>
            <person name="Marcet-Houben M."/>
            <person name="Nosek J."/>
            <person name="Gabaldon T."/>
        </authorList>
    </citation>
    <scope>NUCLEOTIDE SEQUENCE</scope>
    <source>
        <strain evidence="13">CBS6075</strain>
    </source>
</reference>
<evidence type="ECO:0000256" key="7">
    <source>
        <dbReference type="ARBA" id="ARBA00023157"/>
    </source>
</evidence>
<feature type="domain" description="ParB-like N-terminal" evidence="12">
    <location>
        <begin position="9"/>
        <end position="114"/>
    </location>
</feature>
<dbReference type="GO" id="GO:0005737">
    <property type="term" value="C:cytoplasm"/>
    <property type="evidence" value="ECO:0007669"/>
    <property type="project" value="TreeGrafter"/>
</dbReference>
<dbReference type="PANTHER" id="PTHR21348">
    <property type="match status" value="1"/>
</dbReference>
<keyword evidence="6 9" id="KW-0560">Oxidoreductase</keyword>
<dbReference type="EC" id="1.8.98.2" evidence="2 9"/>
<dbReference type="Gene3D" id="3.90.1530.10">
    <property type="entry name" value="Conserved hypothetical protein from pyrococcus furiosus pfu- 392566-001, ParB domain"/>
    <property type="match status" value="1"/>
</dbReference>
<evidence type="ECO:0000313" key="14">
    <source>
        <dbReference type="Proteomes" id="UP000769157"/>
    </source>
</evidence>
<comment type="catalytic activity">
    <reaction evidence="8 9">
        <text>S-hydroxy-S-oxy-L-cysteinyl-[peroxiredoxin] + [protein]-dithiol + ATP = S-hydroxy-L-cysteinyl-[peroxiredoxin] + [protein]-disulfide + ADP + phosphate</text>
        <dbReference type="Rhea" id="RHEA:17545"/>
        <dbReference type="Rhea" id="RHEA-COMP:10593"/>
        <dbReference type="Rhea" id="RHEA-COMP:10594"/>
        <dbReference type="Rhea" id="RHEA-COMP:13681"/>
        <dbReference type="Rhea" id="RHEA-COMP:17976"/>
        <dbReference type="ChEBI" id="CHEBI:29950"/>
        <dbReference type="ChEBI" id="CHEBI:30616"/>
        <dbReference type="ChEBI" id="CHEBI:43474"/>
        <dbReference type="ChEBI" id="CHEBI:50058"/>
        <dbReference type="ChEBI" id="CHEBI:61973"/>
        <dbReference type="ChEBI" id="CHEBI:61974"/>
        <dbReference type="ChEBI" id="CHEBI:456216"/>
        <dbReference type="EC" id="1.8.98.2"/>
    </reaction>
</comment>
<accession>A0A9P8PEG9</accession>
<keyword evidence="4 9" id="KW-0067">ATP-binding</keyword>
<dbReference type="AlphaFoldDB" id="A0A9P8PEG9"/>